<sequence length="121" mass="14108">MKITGIHHVQLCIPRGKEEEARAFYESMLQLKEIPKPEALRKNGGMWFQIGHQQLHIGVEEQVYKGKHHPAFFVDNLSSFKEHLSLHHIQIQEELPIPGFSRFTIRDPFGNRIEFIQPSLV</sequence>
<proteinExistence type="predicted"/>
<dbReference type="Pfam" id="PF00903">
    <property type="entry name" value="Glyoxalase"/>
    <property type="match status" value="1"/>
</dbReference>
<evidence type="ECO:0000313" key="2">
    <source>
        <dbReference type="EMBL" id="MBN3555043.1"/>
    </source>
</evidence>
<evidence type="ECO:0000259" key="1">
    <source>
        <dbReference type="PROSITE" id="PS51819"/>
    </source>
</evidence>
<dbReference type="RefSeq" id="WP_205725989.1">
    <property type="nucleotide sequence ID" value="NZ_JAFHKR010000039.1"/>
</dbReference>
<protein>
    <submittedName>
        <fullName evidence="2">VOC family protein</fullName>
    </submittedName>
</protein>
<feature type="domain" description="VOC" evidence="1">
    <location>
        <begin position="5"/>
        <end position="118"/>
    </location>
</feature>
<keyword evidence="3" id="KW-1185">Reference proteome</keyword>
<dbReference type="InterPro" id="IPR004360">
    <property type="entry name" value="Glyas_Fos-R_dOase_dom"/>
</dbReference>
<name>A0ABS2ZRM4_9BACL</name>
<dbReference type="InterPro" id="IPR029068">
    <property type="entry name" value="Glyas_Bleomycin-R_OHBP_Dase"/>
</dbReference>
<dbReference type="PANTHER" id="PTHR39175">
    <property type="entry name" value="FAMILY PROTEIN, PUTATIVE (AFU_ORTHOLOGUE AFUA_3G15060)-RELATED"/>
    <property type="match status" value="1"/>
</dbReference>
<dbReference type="SUPFAM" id="SSF54593">
    <property type="entry name" value="Glyoxalase/Bleomycin resistance protein/Dihydroxybiphenyl dioxygenase"/>
    <property type="match status" value="1"/>
</dbReference>
<gene>
    <name evidence="2" type="ORF">JYA63_12250</name>
</gene>
<dbReference type="PROSITE" id="PS51819">
    <property type="entry name" value="VOC"/>
    <property type="match status" value="1"/>
</dbReference>
<organism evidence="2 3">
    <name type="scientific">Fictibacillus nanhaiensis</name>
    <dbReference type="NCBI Taxonomy" id="742169"/>
    <lineage>
        <taxon>Bacteria</taxon>
        <taxon>Bacillati</taxon>
        <taxon>Bacillota</taxon>
        <taxon>Bacilli</taxon>
        <taxon>Bacillales</taxon>
        <taxon>Fictibacillaceae</taxon>
        <taxon>Fictibacillus</taxon>
    </lineage>
</organism>
<dbReference type="InterPro" id="IPR037523">
    <property type="entry name" value="VOC_core"/>
</dbReference>
<dbReference type="PANTHER" id="PTHR39175:SF1">
    <property type="entry name" value="FAMILY PROTEIN, PUTATIVE (AFU_ORTHOLOGUE AFUA_3G15060)-RELATED"/>
    <property type="match status" value="1"/>
</dbReference>
<dbReference type="Gene3D" id="3.10.180.10">
    <property type="entry name" value="2,3-Dihydroxybiphenyl 1,2-Dioxygenase, domain 1"/>
    <property type="match status" value="1"/>
</dbReference>
<accession>A0ABS2ZRM4</accession>
<dbReference type="EMBL" id="JAFHKR010000039">
    <property type="protein sequence ID" value="MBN3555043.1"/>
    <property type="molecule type" value="Genomic_DNA"/>
</dbReference>
<evidence type="ECO:0000313" key="3">
    <source>
        <dbReference type="Proteomes" id="UP001296923"/>
    </source>
</evidence>
<reference evidence="2 3" key="1">
    <citation type="submission" date="2021-01" db="EMBL/GenBank/DDBJ databases">
        <title>Genome Sequencing of Type Strains.</title>
        <authorList>
            <person name="Lemaire J.F."/>
            <person name="Inderbitzin P."/>
            <person name="Collins S.B."/>
            <person name="Wespe N."/>
            <person name="Knight-Connoni V."/>
        </authorList>
    </citation>
    <scope>NUCLEOTIDE SEQUENCE [LARGE SCALE GENOMIC DNA]</scope>
    <source>
        <strain evidence="2 3">DSM 23009</strain>
    </source>
</reference>
<dbReference type="Proteomes" id="UP001296923">
    <property type="component" value="Unassembled WGS sequence"/>
</dbReference>
<comment type="caution">
    <text evidence="2">The sequence shown here is derived from an EMBL/GenBank/DDBJ whole genome shotgun (WGS) entry which is preliminary data.</text>
</comment>